<gene>
    <name evidence="1" type="ORF">S01H4_25547</name>
</gene>
<reference evidence="1" key="1">
    <citation type="journal article" date="2014" name="Front. Microbiol.">
        <title>High frequency of phylogenetically diverse reductive dehalogenase-homologous genes in deep subseafloor sedimentary metagenomes.</title>
        <authorList>
            <person name="Kawai M."/>
            <person name="Futagami T."/>
            <person name="Toyoda A."/>
            <person name="Takaki Y."/>
            <person name="Nishi S."/>
            <person name="Hori S."/>
            <person name="Arai W."/>
            <person name="Tsubouchi T."/>
            <person name="Morono Y."/>
            <person name="Uchiyama I."/>
            <person name="Ito T."/>
            <person name="Fujiyama A."/>
            <person name="Inagaki F."/>
            <person name="Takami H."/>
        </authorList>
    </citation>
    <scope>NUCLEOTIDE SEQUENCE</scope>
    <source>
        <strain evidence="1">Expedition CK06-06</strain>
    </source>
</reference>
<dbReference type="AlphaFoldDB" id="X1B0A6"/>
<feature type="non-terminal residue" evidence="1">
    <location>
        <position position="46"/>
    </location>
</feature>
<name>X1B0A6_9ZZZZ</name>
<sequence length="46" mass="5379">MKRLESSWFSFKNTVENILNHHENALAKVNTYIESKQSINLESDIV</sequence>
<proteinExistence type="predicted"/>
<accession>X1B0A6</accession>
<comment type="caution">
    <text evidence="1">The sequence shown here is derived from an EMBL/GenBank/DDBJ whole genome shotgun (WGS) entry which is preliminary data.</text>
</comment>
<organism evidence="1">
    <name type="scientific">marine sediment metagenome</name>
    <dbReference type="NCBI Taxonomy" id="412755"/>
    <lineage>
        <taxon>unclassified sequences</taxon>
        <taxon>metagenomes</taxon>
        <taxon>ecological metagenomes</taxon>
    </lineage>
</organism>
<evidence type="ECO:0000313" key="1">
    <source>
        <dbReference type="EMBL" id="GAG77743.1"/>
    </source>
</evidence>
<dbReference type="EMBL" id="BART01012172">
    <property type="protein sequence ID" value="GAG77743.1"/>
    <property type="molecule type" value="Genomic_DNA"/>
</dbReference>
<protein>
    <submittedName>
        <fullName evidence="1">Uncharacterized protein</fullName>
    </submittedName>
</protein>